<dbReference type="InterPro" id="IPR020846">
    <property type="entry name" value="MFS_dom"/>
</dbReference>
<name>A0A7D8USY4_9HELO</name>
<comment type="subcellular location">
    <subcellularLocation>
        <location evidence="1">Membrane</location>
        <topology evidence="1">Multi-pass membrane protein</topology>
    </subcellularLocation>
</comment>
<dbReference type="GO" id="GO:0005886">
    <property type="term" value="C:plasma membrane"/>
    <property type="evidence" value="ECO:0007669"/>
    <property type="project" value="TreeGrafter"/>
</dbReference>
<evidence type="ECO:0000259" key="8">
    <source>
        <dbReference type="PROSITE" id="PS50850"/>
    </source>
</evidence>
<feature type="compositionally biased region" description="Acidic residues" evidence="6">
    <location>
        <begin position="79"/>
        <end position="91"/>
    </location>
</feature>
<evidence type="ECO:0000256" key="7">
    <source>
        <dbReference type="SAM" id="Phobius"/>
    </source>
</evidence>
<keyword evidence="5 7" id="KW-0472">Membrane</keyword>
<dbReference type="Proteomes" id="UP000481288">
    <property type="component" value="Unassembled WGS sequence"/>
</dbReference>
<feature type="transmembrane region" description="Helical" evidence="7">
    <location>
        <begin position="577"/>
        <end position="597"/>
    </location>
</feature>
<feature type="transmembrane region" description="Helical" evidence="7">
    <location>
        <begin position="445"/>
        <end position="464"/>
    </location>
</feature>
<feature type="transmembrane region" description="Helical" evidence="7">
    <location>
        <begin position="265"/>
        <end position="286"/>
    </location>
</feature>
<evidence type="ECO:0000313" key="10">
    <source>
        <dbReference type="Proteomes" id="UP000481288"/>
    </source>
</evidence>
<dbReference type="SUPFAM" id="SSF103473">
    <property type="entry name" value="MFS general substrate transporter"/>
    <property type="match status" value="1"/>
</dbReference>
<feature type="compositionally biased region" description="Basic and acidic residues" evidence="6">
    <location>
        <begin position="51"/>
        <end position="69"/>
    </location>
</feature>
<organism evidence="9 10">
    <name type="scientific">Lachnellula cervina</name>
    <dbReference type="NCBI Taxonomy" id="1316786"/>
    <lineage>
        <taxon>Eukaryota</taxon>
        <taxon>Fungi</taxon>
        <taxon>Dikarya</taxon>
        <taxon>Ascomycota</taxon>
        <taxon>Pezizomycotina</taxon>
        <taxon>Leotiomycetes</taxon>
        <taxon>Helotiales</taxon>
        <taxon>Lachnaceae</taxon>
        <taxon>Lachnellula</taxon>
    </lineage>
</organism>
<feature type="compositionally biased region" description="Basic and acidic residues" evidence="6">
    <location>
        <begin position="18"/>
        <end position="33"/>
    </location>
</feature>
<feature type="transmembrane region" description="Helical" evidence="7">
    <location>
        <begin position="550"/>
        <end position="571"/>
    </location>
</feature>
<dbReference type="GO" id="GO:0022857">
    <property type="term" value="F:transmembrane transporter activity"/>
    <property type="evidence" value="ECO:0007669"/>
    <property type="project" value="InterPro"/>
</dbReference>
<dbReference type="Pfam" id="PF07690">
    <property type="entry name" value="MFS_1"/>
    <property type="match status" value="1"/>
</dbReference>
<sequence length="615" mass="67670">MQSLLQYRRFARQVQAQYERDKKRAEALERGNAEQDSTAQGDSEALTLRDSSIDKEEQSPGTRDAEKAELPSNGSSSDDTADGEREGEDTDGNGILATMKSNHSFGTTMGHALSGIEVRQLSKEITQTRSNRSKSPKANSGEKEERETVFVVGYESEKDDMNPHNWGYGTRIFATILIACIGFIVDFASSVDSAALPQAAADFGVSEVVEILATGIFLVGFGFGALFAGPISETVGRNPVYIVTMVIYMIWIMASALAPNIGAQLVFRFLAGVFGSTPLTCAGGSLSDIWNPIERGYALPLFANAALMGPILGPVVGGFVGQSALVSWRWTEWITLIISGLILVLIVLFQPETFAPVLLTWKAQHMRKATGDERFVAPAEIRADTFWKRLVQAISRPFVLTAREPIVLLFALYLTVVYIIVFTFLDGYTYIYGDTYGFSEGITGLAFLGIAFGLCGASLLVPLIHRWAKRDLKDARERSGLDAKLPPEKRLWFAMFGAPAVPISLFWMAWTNYSSISYWSDLVASVLFGYGILCIFISTYQYIIDTYEMYAASALVSLTLIRYLAAGGMTVNLGVHWTLTILGAISALMVPVPYAFYRWGPKIRSWSRYAINSDE</sequence>
<feature type="transmembrane region" description="Helical" evidence="7">
    <location>
        <begin position="491"/>
        <end position="510"/>
    </location>
</feature>
<proteinExistence type="inferred from homology"/>
<keyword evidence="10" id="KW-1185">Reference proteome</keyword>
<feature type="transmembrane region" description="Helical" evidence="7">
    <location>
        <begin position="240"/>
        <end position="259"/>
    </location>
</feature>
<feature type="transmembrane region" description="Helical" evidence="7">
    <location>
        <begin position="522"/>
        <end position="543"/>
    </location>
</feature>
<evidence type="ECO:0000256" key="3">
    <source>
        <dbReference type="ARBA" id="ARBA00022692"/>
    </source>
</evidence>
<dbReference type="InterPro" id="IPR036259">
    <property type="entry name" value="MFS_trans_sf"/>
</dbReference>
<evidence type="ECO:0000256" key="1">
    <source>
        <dbReference type="ARBA" id="ARBA00004141"/>
    </source>
</evidence>
<accession>A0A7D8USY4</accession>
<dbReference type="PROSITE" id="PS50850">
    <property type="entry name" value="MFS"/>
    <property type="match status" value="1"/>
</dbReference>
<feature type="transmembrane region" description="Helical" evidence="7">
    <location>
        <begin position="333"/>
        <end position="359"/>
    </location>
</feature>
<protein>
    <submittedName>
        <fullName evidence="9">Putative efflux pump kojT</fullName>
    </submittedName>
</protein>
<evidence type="ECO:0000256" key="5">
    <source>
        <dbReference type="ARBA" id="ARBA00023136"/>
    </source>
</evidence>
<feature type="region of interest" description="Disordered" evidence="6">
    <location>
        <begin position="124"/>
        <end position="146"/>
    </location>
</feature>
<feature type="transmembrane region" description="Helical" evidence="7">
    <location>
        <begin position="208"/>
        <end position="228"/>
    </location>
</feature>
<dbReference type="InterPro" id="IPR011701">
    <property type="entry name" value="MFS"/>
</dbReference>
<evidence type="ECO:0000256" key="6">
    <source>
        <dbReference type="SAM" id="MobiDB-lite"/>
    </source>
</evidence>
<comment type="caution">
    <text evidence="9">The sequence shown here is derived from an EMBL/GenBank/DDBJ whole genome shotgun (WGS) entry which is preliminary data.</text>
</comment>
<feature type="region of interest" description="Disordered" evidence="6">
    <location>
        <begin position="1"/>
        <end position="108"/>
    </location>
</feature>
<feature type="transmembrane region" description="Helical" evidence="7">
    <location>
        <begin position="298"/>
        <end position="321"/>
    </location>
</feature>
<dbReference type="EMBL" id="QGMG01000329">
    <property type="protein sequence ID" value="TVY54559.1"/>
    <property type="molecule type" value="Genomic_DNA"/>
</dbReference>
<evidence type="ECO:0000256" key="2">
    <source>
        <dbReference type="ARBA" id="ARBA00008335"/>
    </source>
</evidence>
<gene>
    <name evidence="9" type="primary">kojT</name>
    <name evidence="9" type="ORF">LCER1_G003010</name>
</gene>
<dbReference type="AlphaFoldDB" id="A0A7D8USY4"/>
<dbReference type="CDD" id="cd17323">
    <property type="entry name" value="MFS_Tpo1_MDR_like"/>
    <property type="match status" value="1"/>
</dbReference>
<feature type="transmembrane region" description="Helical" evidence="7">
    <location>
        <begin position="406"/>
        <end position="425"/>
    </location>
</feature>
<evidence type="ECO:0000256" key="4">
    <source>
        <dbReference type="ARBA" id="ARBA00022989"/>
    </source>
</evidence>
<feature type="domain" description="Major facilitator superfamily (MFS) profile" evidence="8">
    <location>
        <begin position="174"/>
        <end position="615"/>
    </location>
</feature>
<comment type="similarity">
    <text evidence="2">Belongs to the major facilitator superfamily.</text>
</comment>
<dbReference type="Gene3D" id="1.20.1250.20">
    <property type="entry name" value="MFS general substrate transporter like domains"/>
    <property type="match status" value="1"/>
</dbReference>
<dbReference type="FunFam" id="1.20.1250.20:FF:000082">
    <property type="entry name" value="MFS multidrug transporter, putative"/>
    <property type="match status" value="1"/>
</dbReference>
<dbReference type="PANTHER" id="PTHR23502">
    <property type="entry name" value="MAJOR FACILITATOR SUPERFAMILY"/>
    <property type="match status" value="1"/>
</dbReference>
<evidence type="ECO:0000313" key="9">
    <source>
        <dbReference type="EMBL" id="TVY54559.1"/>
    </source>
</evidence>
<reference evidence="9 10" key="1">
    <citation type="submission" date="2018-05" db="EMBL/GenBank/DDBJ databases">
        <title>Whole genome sequencing for identification of molecular markers to develop diagnostic detection tools for the regulated plant pathogen Lachnellula willkommii.</title>
        <authorList>
            <person name="Giroux E."/>
            <person name="Bilodeau G."/>
        </authorList>
    </citation>
    <scope>NUCLEOTIDE SEQUENCE [LARGE SCALE GENOMIC DNA]</scope>
    <source>
        <strain evidence="9 10">CBS 625.97</strain>
    </source>
</reference>
<dbReference type="PANTHER" id="PTHR23502:SF47">
    <property type="entry name" value="MAJOR FACILITATOR SUPERFAMILY (MFS) PROFILE DOMAIN-CONTAINING PROTEIN-RELATED"/>
    <property type="match status" value="1"/>
</dbReference>
<keyword evidence="4 7" id="KW-1133">Transmembrane helix</keyword>
<keyword evidence="3 7" id="KW-0812">Transmembrane</keyword>
<dbReference type="OrthoDB" id="3936150at2759"/>
<feature type="transmembrane region" description="Helical" evidence="7">
    <location>
        <begin position="168"/>
        <end position="188"/>
    </location>
</feature>